<reference evidence="2" key="3">
    <citation type="submission" date="2025-09" db="UniProtKB">
        <authorList>
            <consortium name="Ensembl"/>
        </authorList>
    </citation>
    <scope>IDENTIFICATION</scope>
</reference>
<dbReference type="AlphaFoldDB" id="A0AAY5L5L2"/>
<feature type="compositionally biased region" description="Low complexity" evidence="1">
    <location>
        <begin position="64"/>
        <end position="73"/>
    </location>
</feature>
<keyword evidence="3" id="KW-1185">Reference proteome</keyword>
<dbReference type="GO" id="GO:0045892">
    <property type="term" value="P:negative regulation of DNA-templated transcription"/>
    <property type="evidence" value="ECO:0007669"/>
    <property type="project" value="InterPro"/>
</dbReference>
<dbReference type="Ensembl" id="ENSELUT00000111551.1">
    <property type="protein sequence ID" value="ENSELUP00000096588.1"/>
    <property type="gene ID" value="ENSELUG00000036398.1"/>
</dbReference>
<feature type="region of interest" description="Disordered" evidence="1">
    <location>
        <begin position="64"/>
        <end position="166"/>
    </location>
</feature>
<dbReference type="Proteomes" id="UP000265140">
    <property type="component" value="Chromosome 15"/>
</dbReference>
<dbReference type="Pfam" id="PF15800">
    <property type="entry name" value="CiPC"/>
    <property type="match status" value="1"/>
</dbReference>
<feature type="compositionally biased region" description="Basic and acidic residues" evidence="1">
    <location>
        <begin position="312"/>
        <end position="322"/>
    </location>
</feature>
<dbReference type="GO" id="GO:0042754">
    <property type="term" value="P:negative regulation of circadian rhythm"/>
    <property type="evidence" value="ECO:0007669"/>
    <property type="project" value="InterPro"/>
</dbReference>
<name>A0AAY5L5L2_ESOLU</name>
<feature type="region of interest" description="Disordered" evidence="1">
    <location>
        <begin position="301"/>
        <end position="322"/>
    </location>
</feature>
<dbReference type="PANTHER" id="PTHR34648:SF6">
    <property type="entry name" value="CLOCK-INTERACTING PACEMAKER-RELATED"/>
    <property type="match status" value="1"/>
</dbReference>
<dbReference type="InterPro" id="IPR031602">
    <property type="entry name" value="CIPC"/>
</dbReference>
<dbReference type="PANTHER" id="PTHR34648">
    <property type="entry name" value="CLOCK-INTERACTING PACEMAKER"/>
    <property type="match status" value="1"/>
</dbReference>
<dbReference type="CTD" id="100535864"/>
<evidence type="ECO:0000313" key="2">
    <source>
        <dbReference type="Ensembl" id="ENSELUP00000096588.1"/>
    </source>
</evidence>
<feature type="compositionally biased region" description="Polar residues" evidence="1">
    <location>
        <begin position="153"/>
        <end position="166"/>
    </location>
</feature>
<dbReference type="GeneTree" id="ENSGT00510000048522"/>
<evidence type="ECO:0000256" key="1">
    <source>
        <dbReference type="SAM" id="MobiDB-lite"/>
    </source>
</evidence>
<protein>
    <recommendedName>
        <fullName evidence="4">CLOCK-interacting pacemaker a</fullName>
    </recommendedName>
</protein>
<reference evidence="2 3" key="1">
    <citation type="submission" date="2020-02" db="EMBL/GenBank/DDBJ databases">
        <title>Esox lucius (northern pike) genome, fEsoLuc1, primary haplotype.</title>
        <authorList>
            <person name="Myers G."/>
            <person name="Karagic N."/>
            <person name="Meyer A."/>
            <person name="Pippel M."/>
            <person name="Reichard M."/>
            <person name="Winkler S."/>
            <person name="Tracey A."/>
            <person name="Sims Y."/>
            <person name="Howe K."/>
            <person name="Rhie A."/>
            <person name="Formenti G."/>
            <person name="Durbin R."/>
            <person name="Fedrigo O."/>
            <person name="Jarvis E.D."/>
        </authorList>
    </citation>
    <scope>NUCLEOTIDE SEQUENCE [LARGE SCALE GENOMIC DNA]</scope>
</reference>
<dbReference type="RefSeq" id="XP_010896214.2">
    <property type="nucleotide sequence ID" value="XM_010897912.4"/>
</dbReference>
<feature type="region of interest" description="Disordered" evidence="1">
    <location>
        <begin position="201"/>
        <end position="225"/>
    </location>
</feature>
<proteinExistence type="predicted"/>
<feature type="compositionally biased region" description="Low complexity" evidence="1">
    <location>
        <begin position="89"/>
        <end position="100"/>
    </location>
</feature>
<accession>A0AAY5L5L2</accession>
<sequence length="322" mass="35842">MVSSQDPQMAVTGGTSHSHSPMIIMNNILLNQPSPLSPVQSWGLPSSLDVLPQSPVVLLQSMVNSNSNNTSNNDYRTSPKSSSDKHSRTTYLTKPKTYPKICPHPEGSHRRQGASSVDRGTITEFHGRRHRWHHQQKDKLYSQPSSQPRPPTALQTRASLEAGDTQTELTSYEDLTLSQFLDRPRSLDTVAVAFISDKVASAPEASSCPGDQDIGPDGRSTDNHKVKRFSNTYNILKNSGLLDITLRTKELIRQNQSTEGQLQQLQEETDLFVEALSSGDPLIWTRLQQTLQRDTCSARGWEGQGLAMDPRGVLEEERRRDS</sequence>
<dbReference type="KEGG" id="els:105026445"/>
<dbReference type="GeneID" id="105026445"/>
<dbReference type="GO" id="GO:0005634">
    <property type="term" value="C:nucleus"/>
    <property type="evidence" value="ECO:0007669"/>
    <property type="project" value="TreeGrafter"/>
</dbReference>
<organism evidence="2 3">
    <name type="scientific">Esox lucius</name>
    <name type="common">Northern pike</name>
    <dbReference type="NCBI Taxonomy" id="8010"/>
    <lineage>
        <taxon>Eukaryota</taxon>
        <taxon>Metazoa</taxon>
        <taxon>Chordata</taxon>
        <taxon>Craniata</taxon>
        <taxon>Vertebrata</taxon>
        <taxon>Euteleostomi</taxon>
        <taxon>Actinopterygii</taxon>
        <taxon>Neopterygii</taxon>
        <taxon>Teleostei</taxon>
        <taxon>Protacanthopterygii</taxon>
        <taxon>Esociformes</taxon>
        <taxon>Esocidae</taxon>
        <taxon>Esox</taxon>
    </lineage>
</organism>
<evidence type="ECO:0008006" key="4">
    <source>
        <dbReference type="Google" id="ProtNLM"/>
    </source>
</evidence>
<reference evidence="2" key="2">
    <citation type="submission" date="2025-08" db="UniProtKB">
        <authorList>
            <consortium name="Ensembl"/>
        </authorList>
    </citation>
    <scope>IDENTIFICATION</scope>
</reference>
<evidence type="ECO:0000313" key="3">
    <source>
        <dbReference type="Proteomes" id="UP000265140"/>
    </source>
</evidence>